<keyword evidence="2" id="KW-1133">Transmembrane helix</keyword>
<keyword evidence="4" id="KW-1185">Reference proteome</keyword>
<name>A0A1C4YHH4_MICEC</name>
<evidence type="ECO:0000256" key="2">
    <source>
        <dbReference type="SAM" id="Phobius"/>
    </source>
</evidence>
<evidence type="ECO:0000313" key="4">
    <source>
        <dbReference type="Proteomes" id="UP000198253"/>
    </source>
</evidence>
<dbReference type="RefSeq" id="WP_197701557.1">
    <property type="nucleotide sequence ID" value="NZ_LT607413.1"/>
</dbReference>
<dbReference type="EMBL" id="LT607413">
    <property type="protein sequence ID" value="SCF19791.1"/>
    <property type="molecule type" value="Genomic_DNA"/>
</dbReference>
<feature type="compositionally biased region" description="Pro residues" evidence="1">
    <location>
        <begin position="114"/>
        <end position="129"/>
    </location>
</feature>
<evidence type="ECO:0000313" key="3">
    <source>
        <dbReference type="EMBL" id="SCF19791.1"/>
    </source>
</evidence>
<accession>A0A1C4YHH4</accession>
<keyword evidence="2" id="KW-0812">Transmembrane</keyword>
<feature type="transmembrane region" description="Helical" evidence="2">
    <location>
        <begin position="202"/>
        <end position="222"/>
    </location>
</feature>
<organism evidence="3 4">
    <name type="scientific">Micromonospora echinospora</name>
    <name type="common">Micromonospora purpurea</name>
    <dbReference type="NCBI Taxonomy" id="1877"/>
    <lineage>
        <taxon>Bacteria</taxon>
        <taxon>Bacillati</taxon>
        <taxon>Actinomycetota</taxon>
        <taxon>Actinomycetes</taxon>
        <taxon>Micromonosporales</taxon>
        <taxon>Micromonosporaceae</taxon>
        <taxon>Micromonospora</taxon>
    </lineage>
</organism>
<protein>
    <submittedName>
        <fullName evidence="3">Uncharacterized protein</fullName>
    </submittedName>
</protein>
<dbReference type="InParanoid" id="A0A1C4YHH4"/>
<sequence>MSGFEDYAALARHLTEQRRIADRRADAETGRRRRWQADVDQLDQRLTAQQEWLAGLGAAIGAPFRTADPVGPPEDREPTTDGTTYQELPVGPSRPALPTNDPARAGALRAVDPGSPPPPGPAAPPPPLDPAEELARVRSRADEADRYGRQVEAWAGQPRLLPSWSPLLRAIVVYLGSAVVGALAVAVLVLVANAGWIDSATLAIWTGAGIPALAFFAGFLLLGRYGRPAVGGASPPRHLNTGFVICFLLLPAVSCGYLLLARGG</sequence>
<proteinExistence type="predicted"/>
<feature type="region of interest" description="Disordered" evidence="1">
    <location>
        <begin position="62"/>
        <end position="130"/>
    </location>
</feature>
<dbReference type="AlphaFoldDB" id="A0A1C4YHH4"/>
<feature type="transmembrane region" description="Helical" evidence="2">
    <location>
        <begin position="242"/>
        <end position="260"/>
    </location>
</feature>
<gene>
    <name evidence="3" type="ORF">GA0070618_3959</name>
</gene>
<keyword evidence="2" id="KW-0472">Membrane</keyword>
<dbReference type="Proteomes" id="UP000198253">
    <property type="component" value="Chromosome I"/>
</dbReference>
<evidence type="ECO:0000256" key="1">
    <source>
        <dbReference type="SAM" id="MobiDB-lite"/>
    </source>
</evidence>
<reference evidence="4" key="1">
    <citation type="submission" date="2016-06" db="EMBL/GenBank/DDBJ databases">
        <authorList>
            <person name="Varghese N."/>
            <person name="Submissions Spin"/>
        </authorList>
    </citation>
    <scope>NUCLEOTIDE SEQUENCE [LARGE SCALE GENOMIC DNA]</scope>
    <source>
        <strain evidence="4">DSM 43816</strain>
    </source>
</reference>
<feature type="transmembrane region" description="Helical" evidence="2">
    <location>
        <begin position="171"/>
        <end position="196"/>
    </location>
</feature>